<dbReference type="EMBL" id="JAVKPH010000072">
    <property type="protein sequence ID" value="MDR5655408.1"/>
    <property type="molecule type" value="Genomic_DNA"/>
</dbReference>
<dbReference type="Proteomes" id="UP001247754">
    <property type="component" value="Unassembled WGS sequence"/>
</dbReference>
<sequence>MAFRRAKRLAILHKAESSYGTDATPAAADALIGSNVTFTPIEGEEVRRDLLLPYLGHQGTILTAEYGRIEFDIEIAGSGTAGTAPKYGSILKAAGMAATVTAGVDVEYTIVEDATESGSLYFVADKVRHVFLGGQANIALNFSARQIPKIRVTYMGLLGAVTDVGSMPAVSQTGWTAPVVVSKANTVLTLHGWTAVAESLALDLGNELVARHLIGDERILISDRQSTGTAVVEARDIATIDWFAKARSGATGGLSLVHGTTAGNIVEIAAPKVQIGKPTQGETNGIINYSLPLMLRPDAGRDELVITVR</sequence>
<comment type="caution">
    <text evidence="1">The sequence shown here is derived from an EMBL/GenBank/DDBJ whole genome shotgun (WGS) entry which is preliminary data.</text>
</comment>
<keyword evidence="2" id="KW-1185">Reference proteome</keyword>
<protein>
    <submittedName>
        <fullName evidence="1">Phage tail tube protein</fullName>
    </submittedName>
</protein>
<accession>A0ABU1FFS8</accession>
<name>A0ABU1FFS8_9RHOB</name>
<dbReference type="Pfam" id="PF18906">
    <property type="entry name" value="Phage_tube_2"/>
    <property type="match status" value="1"/>
</dbReference>
<organism evidence="1 2">
    <name type="scientific">Ruixingdingia sedimenti</name>
    <dbReference type="NCBI Taxonomy" id="3073604"/>
    <lineage>
        <taxon>Bacteria</taxon>
        <taxon>Pseudomonadati</taxon>
        <taxon>Pseudomonadota</taxon>
        <taxon>Alphaproteobacteria</taxon>
        <taxon>Rhodobacterales</taxon>
        <taxon>Paracoccaceae</taxon>
        <taxon>Ruixingdingia</taxon>
    </lineage>
</organism>
<reference evidence="1 2" key="1">
    <citation type="submission" date="2023-09" db="EMBL/GenBank/DDBJ databases">
        <title>Xinfangfangia sedmenti sp. nov., isolated the sedment.</title>
        <authorList>
            <person name="Xu L."/>
        </authorList>
    </citation>
    <scope>NUCLEOTIDE SEQUENCE [LARGE SCALE GENOMIC DNA]</scope>
    <source>
        <strain evidence="1 2">LG-4</strain>
    </source>
</reference>
<evidence type="ECO:0000313" key="1">
    <source>
        <dbReference type="EMBL" id="MDR5655408.1"/>
    </source>
</evidence>
<dbReference type="RefSeq" id="WP_310459509.1">
    <property type="nucleotide sequence ID" value="NZ_JAVKPH010000072.1"/>
</dbReference>
<gene>
    <name evidence="1" type="ORF">RGD00_22625</name>
</gene>
<proteinExistence type="predicted"/>
<dbReference type="InterPro" id="IPR044000">
    <property type="entry name" value="Phage_tube_2"/>
</dbReference>
<evidence type="ECO:0000313" key="2">
    <source>
        <dbReference type="Proteomes" id="UP001247754"/>
    </source>
</evidence>